<keyword evidence="7" id="KW-0812">Transmembrane</keyword>
<feature type="transmembrane region" description="Helical" evidence="7">
    <location>
        <begin position="114"/>
        <end position="136"/>
    </location>
</feature>
<keyword evidence="7" id="KW-0472">Membrane</keyword>
<dbReference type="InterPro" id="IPR029058">
    <property type="entry name" value="AB_hydrolase_fold"/>
</dbReference>
<comment type="similarity">
    <text evidence="3">Belongs to the AB hydrolase superfamily. Isoprenylcysteine methylesterase family.</text>
</comment>
<evidence type="ECO:0000313" key="10">
    <source>
        <dbReference type="Proteomes" id="UP000054558"/>
    </source>
</evidence>
<dbReference type="GO" id="GO:0000139">
    <property type="term" value="C:Golgi membrane"/>
    <property type="evidence" value="ECO:0007669"/>
    <property type="project" value="UniProtKB-SubCell"/>
</dbReference>
<protein>
    <recommendedName>
        <fullName evidence="4">protein-S-isoprenylcysteine alpha-carbonyl methylesterase</fullName>
        <ecNumber evidence="4">3.1.1.n2</ecNumber>
    </recommendedName>
</protein>
<feature type="compositionally biased region" description="Polar residues" evidence="6">
    <location>
        <begin position="299"/>
        <end position="331"/>
    </location>
</feature>
<dbReference type="PANTHER" id="PTHR48081:SF33">
    <property type="entry name" value="KYNURENINE FORMAMIDASE"/>
    <property type="match status" value="1"/>
</dbReference>
<reference evidence="9 10" key="1">
    <citation type="journal article" date="2014" name="Nat. Commun.">
        <title>Klebsormidium flaccidum genome reveals primary factors for plant terrestrial adaptation.</title>
        <authorList>
            <person name="Hori K."/>
            <person name="Maruyama F."/>
            <person name="Fujisawa T."/>
            <person name="Togashi T."/>
            <person name="Yamamoto N."/>
            <person name="Seo M."/>
            <person name="Sato S."/>
            <person name="Yamada T."/>
            <person name="Mori H."/>
            <person name="Tajima N."/>
            <person name="Moriyama T."/>
            <person name="Ikeuchi M."/>
            <person name="Watanabe M."/>
            <person name="Wada H."/>
            <person name="Kobayashi K."/>
            <person name="Saito M."/>
            <person name="Masuda T."/>
            <person name="Sasaki-Sekimoto Y."/>
            <person name="Mashiguchi K."/>
            <person name="Awai K."/>
            <person name="Shimojima M."/>
            <person name="Masuda S."/>
            <person name="Iwai M."/>
            <person name="Nobusawa T."/>
            <person name="Narise T."/>
            <person name="Kondo S."/>
            <person name="Saito H."/>
            <person name="Sato R."/>
            <person name="Murakawa M."/>
            <person name="Ihara Y."/>
            <person name="Oshima-Yamada Y."/>
            <person name="Ohtaka K."/>
            <person name="Satoh M."/>
            <person name="Sonobe K."/>
            <person name="Ishii M."/>
            <person name="Ohtani R."/>
            <person name="Kanamori-Sato M."/>
            <person name="Honoki R."/>
            <person name="Miyazaki D."/>
            <person name="Mochizuki H."/>
            <person name="Umetsu J."/>
            <person name="Higashi K."/>
            <person name="Shibata D."/>
            <person name="Kamiya Y."/>
            <person name="Sato N."/>
            <person name="Nakamura Y."/>
            <person name="Tabata S."/>
            <person name="Ida S."/>
            <person name="Kurokawa K."/>
            <person name="Ohta H."/>
        </authorList>
    </citation>
    <scope>NUCLEOTIDE SEQUENCE [LARGE SCALE GENOMIC DNA]</scope>
    <source>
        <strain evidence="9 10">NIES-2285</strain>
    </source>
</reference>
<dbReference type="OrthoDB" id="6495301at2759"/>
<dbReference type="STRING" id="105231.A0A1Y1I942"/>
<feature type="region of interest" description="Disordered" evidence="6">
    <location>
        <begin position="289"/>
        <end position="355"/>
    </location>
</feature>
<keyword evidence="10" id="KW-1185">Reference proteome</keyword>
<dbReference type="PROSITE" id="PS00122">
    <property type="entry name" value="CARBOXYLESTERASE_B_1"/>
    <property type="match status" value="1"/>
</dbReference>
<dbReference type="Pfam" id="PF20434">
    <property type="entry name" value="BD-FAE"/>
    <property type="match status" value="1"/>
</dbReference>
<feature type="domain" description="BD-FAE-like" evidence="8">
    <location>
        <begin position="155"/>
        <end position="306"/>
    </location>
</feature>
<dbReference type="EC" id="3.1.1.n2" evidence="4"/>
<evidence type="ECO:0000256" key="3">
    <source>
        <dbReference type="ARBA" id="ARBA00038028"/>
    </source>
</evidence>
<dbReference type="SUPFAM" id="SSF53474">
    <property type="entry name" value="alpha/beta-Hydrolases"/>
    <property type="match status" value="1"/>
</dbReference>
<evidence type="ECO:0000256" key="5">
    <source>
        <dbReference type="ARBA" id="ARBA00049507"/>
    </source>
</evidence>
<dbReference type="InterPro" id="IPR050300">
    <property type="entry name" value="GDXG_lipolytic_enzyme"/>
</dbReference>
<keyword evidence="2 9" id="KW-0378">Hydrolase</keyword>
<evidence type="ECO:0000313" key="9">
    <source>
        <dbReference type="EMBL" id="GAQ87063.1"/>
    </source>
</evidence>
<evidence type="ECO:0000256" key="2">
    <source>
        <dbReference type="ARBA" id="ARBA00022801"/>
    </source>
</evidence>
<dbReference type="Proteomes" id="UP000054558">
    <property type="component" value="Unassembled WGS sequence"/>
</dbReference>
<feature type="region of interest" description="Disordered" evidence="6">
    <location>
        <begin position="23"/>
        <end position="47"/>
    </location>
</feature>
<dbReference type="InterPro" id="IPR019826">
    <property type="entry name" value="Carboxylesterase_B_AS"/>
</dbReference>
<comment type="catalytic activity">
    <reaction evidence="5">
        <text>[protein]-C-terminal S-[(2E,6E)-farnesyl]-L-cysteine methyl ester + H2O = [protein]-C-terminal S-[(2E,6E)-farnesyl]-L-cysteine + methanol + H(+)</text>
        <dbReference type="Rhea" id="RHEA:48520"/>
        <dbReference type="Rhea" id="RHEA-COMP:12125"/>
        <dbReference type="Rhea" id="RHEA-COMP:12126"/>
        <dbReference type="ChEBI" id="CHEBI:15377"/>
        <dbReference type="ChEBI" id="CHEBI:15378"/>
        <dbReference type="ChEBI" id="CHEBI:17790"/>
        <dbReference type="ChEBI" id="CHEBI:90510"/>
        <dbReference type="ChEBI" id="CHEBI:90511"/>
        <dbReference type="EC" id="3.1.1.n2"/>
    </reaction>
</comment>
<keyword evidence="7" id="KW-1133">Transmembrane helix</keyword>
<dbReference type="Gene3D" id="3.40.50.1820">
    <property type="entry name" value="alpha/beta hydrolase"/>
    <property type="match status" value="1"/>
</dbReference>
<gene>
    <name evidence="9" type="ORF">KFL_003280170</name>
</gene>
<name>A0A1Y1I942_KLENI</name>
<dbReference type="OMA" id="MMFKPLI"/>
<proteinExistence type="inferred from homology"/>
<accession>A0A1Y1I942</accession>
<comment type="subcellular location">
    <subcellularLocation>
        <location evidence="1">Golgi apparatus membrane</location>
        <topology evidence="1">Multi-pass membrane protein</topology>
    </subcellularLocation>
</comment>
<evidence type="ECO:0000256" key="6">
    <source>
        <dbReference type="SAM" id="MobiDB-lite"/>
    </source>
</evidence>
<dbReference type="GO" id="GO:0010296">
    <property type="term" value="F:prenylcysteine methylesterase activity"/>
    <property type="evidence" value="ECO:0007669"/>
    <property type="project" value="RHEA"/>
</dbReference>
<dbReference type="InterPro" id="IPR049492">
    <property type="entry name" value="BD-FAE-like_dom"/>
</dbReference>
<dbReference type="PANTHER" id="PTHR48081">
    <property type="entry name" value="AB HYDROLASE SUPERFAMILY PROTEIN C4A8.06C"/>
    <property type="match status" value="1"/>
</dbReference>
<sequence length="529" mass="57789">MTTMAAQQESTLVHRKLPPSNLSIPDVLADSPRRMHTPSPLGRRRSGCLAVGPGEASSEVERQGVTNAAAALIGPRRSLLENLHHSYRESVEVLGFTITLLRALGFGYKWIIKAWSLVVFAILLMPGFLQVVWFYYTSPQVYRSLVYGTKARNRLDLYMPPGHLQRPRPVVVFVTGGAWVIGYKAWGALLGRRLANRGVLVACLDYRNFPQGSVSDMVADISTGIEWVLLNIGEFGGDPGRVYVVGQSAGAHLTALALLRQAIKEAELEERSANGPKHVRFRDAAPAKLEDRFGPPDPSQATAPENPTLSTSSHTSSEPPANSNGNASNGEQAKASPRNGVMKTAPNGPQERGGRELDWYASQLRAYIGVSGAYDIEDMLEHWHHRGLYKTIMLTLMEGRHCLPGYSPTVLARKAFTDKRRDAGPLLPPITLLHGTADRSIPHHASLMFAAALREAGAAATVKLYQGKTHTDPIIEDPMRGGSDPMVEDILAVMKADNLDFRKEPVPSLPKERMLPELLIELATAASPF</sequence>
<dbReference type="AlphaFoldDB" id="A0A1Y1I942"/>
<organism evidence="9 10">
    <name type="scientific">Klebsormidium nitens</name>
    <name type="common">Green alga</name>
    <name type="synonym">Ulothrix nitens</name>
    <dbReference type="NCBI Taxonomy" id="105231"/>
    <lineage>
        <taxon>Eukaryota</taxon>
        <taxon>Viridiplantae</taxon>
        <taxon>Streptophyta</taxon>
        <taxon>Klebsormidiophyceae</taxon>
        <taxon>Klebsormidiales</taxon>
        <taxon>Klebsormidiaceae</taxon>
        <taxon>Klebsormidium</taxon>
    </lineage>
</organism>
<evidence type="ECO:0000256" key="4">
    <source>
        <dbReference type="ARBA" id="ARBA00038928"/>
    </source>
</evidence>
<evidence type="ECO:0000256" key="7">
    <source>
        <dbReference type="SAM" id="Phobius"/>
    </source>
</evidence>
<evidence type="ECO:0000256" key="1">
    <source>
        <dbReference type="ARBA" id="ARBA00004653"/>
    </source>
</evidence>
<evidence type="ECO:0000259" key="8">
    <source>
        <dbReference type="Pfam" id="PF20434"/>
    </source>
</evidence>
<dbReference type="EMBL" id="DF237277">
    <property type="protein sequence ID" value="GAQ87063.1"/>
    <property type="molecule type" value="Genomic_DNA"/>
</dbReference>